<organism evidence="1 2">
    <name type="scientific">Coniochaeta ligniaria NRRL 30616</name>
    <dbReference type="NCBI Taxonomy" id="1408157"/>
    <lineage>
        <taxon>Eukaryota</taxon>
        <taxon>Fungi</taxon>
        <taxon>Dikarya</taxon>
        <taxon>Ascomycota</taxon>
        <taxon>Pezizomycotina</taxon>
        <taxon>Sordariomycetes</taxon>
        <taxon>Sordariomycetidae</taxon>
        <taxon>Coniochaetales</taxon>
        <taxon>Coniochaetaceae</taxon>
        <taxon>Coniochaeta</taxon>
    </lineage>
</organism>
<accession>A0A1J7JEF5</accession>
<reference evidence="1 2" key="1">
    <citation type="submission" date="2016-10" db="EMBL/GenBank/DDBJ databases">
        <title>Draft genome sequence of Coniochaeta ligniaria NRRL30616, a lignocellulolytic fungus for bioabatement of inhibitors in plant biomass hydrolysates.</title>
        <authorList>
            <consortium name="DOE Joint Genome Institute"/>
            <person name="Jimenez D.J."/>
            <person name="Hector R.E."/>
            <person name="Riley R."/>
            <person name="Sun H."/>
            <person name="Grigoriev I.V."/>
            <person name="Van Elsas J.D."/>
            <person name="Nichols N.N."/>
        </authorList>
    </citation>
    <scope>NUCLEOTIDE SEQUENCE [LARGE SCALE GENOMIC DNA]</scope>
    <source>
        <strain evidence="1 2">NRRL 30616</strain>
    </source>
</reference>
<dbReference type="Proteomes" id="UP000182658">
    <property type="component" value="Unassembled WGS sequence"/>
</dbReference>
<dbReference type="AlphaFoldDB" id="A0A1J7JEF5"/>
<dbReference type="EMBL" id="KV875099">
    <property type="protein sequence ID" value="OIW27628.1"/>
    <property type="molecule type" value="Genomic_DNA"/>
</dbReference>
<name>A0A1J7JEF5_9PEZI</name>
<evidence type="ECO:0000313" key="1">
    <source>
        <dbReference type="EMBL" id="OIW27628.1"/>
    </source>
</evidence>
<gene>
    <name evidence="1" type="ORF">CONLIGDRAFT_705445</name>
</gene>
<sequence>MDNANNSMVPKLIPLEGRKNLRTWNGMLRQILRYYGLVDYILKDATQIRKTARSQAALVAMIMESAMPVMDQLVVAGWDLEKVEQDPKDVYDLIMSTFSEKPPAFPVSGHPQQAPSTVQAHGSAMRTPSEVWSPEVITSDKLSAAEKKGQVENSEGMNKLQRLAQGRLTYQGSRQQSDWRQPSPWLPHSVRSAWLTGNIGIDMDNLTGLRAKSVPGKELGPDKLAKQ</sequence>
<proteinExistence type="predicted"/>
<evidence type="ECO:0000313" key="2">
    <source>
        <dbReference type="Proteomes" id="UP000182658"/>
    </source>
</evidence>
<keyword evidence="2" id="KW-1185">Reference proteome</keyword>
<dbReference type="InParanoid" id="A0A1J7JEF5"/>
<protein>
    <submittedName>
        <fullName evidence="1">Uncharacterized protein</fullName>
    </submittedName>
</protein>